<dbReference type="SMART" id="SM00028">
    <property type="entry name" value="TPR"/>
    <property type="match status" value="4"/>
</dbReference>
<evidence type="ECO:0000256" key="6">
    <source>
        <dbReference type="SAM" id="Coils"/>
    </source>
</evidence>
<dbReference type="PROSITE" id="PS00108">
    <property type="entry name" value="PROTEIN_KINASE_ST"/>
    <property type="match status" value="1"/>
</dbReference>
<dbReference type="InterPro" id="IPR008271">
    <property type="entry name" value="Ser/Thr_kinase_AS"/>
</dbReference>
<protein>
    <submittedName>
        <fullName evidence="10">Protein kinase</fullName>
    </submittedName>
</protein>
<feature type="region of interest" description="Disordered" evidence="7">
    <location>
        <begin position="249"/>
        <end position="300"/>
    </location>
</feature>
<keyword evidence="4" id="KW-0067">ATP-binding</keyword>
<evidence type="ECO:0000256" key="4">
    <source>
        <dbReference type="ARBA" id="ARBA00022840"/>
    </source>
</evidence>
<feature type="coiled-coil region" evidence="6">
    <location>
        <begin position="466"/>
        <end position="493"/>
    </location>
</feature>
<dbReference type="EMBL" id="JASZZN010000022">
    <property type="protein sequence ID" value="MDM4018535.1"/>
    <property type="molecule type" value="Genomic_DNA"/>
</dbReference>
<feature type="repeat" description="TPR" evidence="5">
    <location>
        <begin position="1034"/>
        <end position="1067"/>
    </location>
</feature>
<dbReference type="Gene3D" id="1.25.40.10">
    <property type="entry name" value="Tetratricopeptide repeat domain"/>
    <property type="match status" value="2"/>
</dbReference>
<dbReference type="CDD" id="cd14014">
    <property type="entry name" value="STKc_PknB_like"/>
    <property type="match status" value="1"/>
</dbReference>
<keyword evidence="8" id="KW-0812">Transmembrane</keyword>
<evidence type="ECO:0000256" key="3">
    <source>
        <dbReference type="ARBA" id="ARBA00022777"/>
    </source>
</evidence>
<keyword evidence="1" id="KW-0808">Transferase</keyword>
<proteinExistence type="predicted"/>
<dbReference type="PANTHER" id="PTHR43289">
    <property type="entry name" value="MITOGEN-ACTIVATED PROTEIN KINASE KINASE KINASE 20-RELATED"/>
    <property type="match status" value="1"/>
</dbReference>
<keyword evidence="2" id="KW-0547">Nucleotide-binding</keyword>
<dbReference type="Pfam" id="PF00069">
    <property type="entry name" value="Pkinase"/>
    <property type="match status" value="1"/>
</dbReference>
<dbReference type="GO" id="GO:0016301">
    <property type="term" value="F:kinase activity"/>
    <property type="evidence" value="ECO:0007669"/>
    <property type="project" value="UniProtKB-KW"/>
</dbReference>
<feature type="compositionally biased region" description="Polar residues" evidence="7">
    <location>
        <begin position="279"/>
        <end position="290"/>
    </location>
</feature>
<organism evidence="10 11">
    <name type="scientific">Roseiconus lacunae</name>
    <dbReference type="NCBI Taxonomy" id="2605694"/>
    <lineage>
        <taxon>Bacteria</taxon>
        <taxon>Pseudomonadati</taxon>
        <taxon>Planctomycetota</taxon>
        <taxon>Planctomycetia</taxon>
        <taxon>Pirellulales</taxon>
        <taxon>Pirellulaceae</taxon>
        <taxon>Roseiconus</taxon>
    </lineage>
</organism>
<evidence type="ECO:0000313" key="11">
    <source>
        <dbReference type="Proteomes" id="UP001239462"/>
    </source>
</evidence>
<dbReference type="InterPro" id="IPR011009">
    <property type="entry name" value="Kinase-like_dom_sf"/>
</dbReference>
<dbReference type="SMART" id="SM00220">
    <property type="entry name" value="S_TKc"/>
    <property type="match status" value="1"/>
</dbReference>
<reference evidence="10 11" key="1">
    <citation type="submission" date="2023-06" db="EMBL/GenBank/DDBJ databases">
        <title>Roseiconus lacunae JC819 isolated from Gulf of Mannar region, Tamil Nadu.</title>
        <authorList>
            <person name="Pk S."/>
            <person name="Ch S."/>
            <person name="Ch V.R."/>
        </authorList>
    </citation>
    <scope>NUCLEOTIDE SEQUENCE [LARGE SCALE GENOMIC DNA]</scope>
    <source>
        <strain evidence="10 11">JC819</strain>
    </source>
</reference>
<dbReference type="PANTHER" id="PTHR43289:SF6">
    <property type="entry name" value="SERINE_THREONINE-PROTEIN KINASE NEKL-3"/>
    <property type="match status" value="1"/>
</dbReference>
<gene>
    <name evidence="10" type="ORF">QTN89_23995</name>
</gene>
<feature type="compositionally biased region" description="Low complexity" evidence="7">
    <location>
        <begin position="1158"/>
        <end position="1172"/>
    </location>
</feature>
<dbReference type="Gene3D" id="1.10.510.10">
    <property type="entry name" value="Transferase(Phosphotransferase) domain 1"/>
    <property type="match status" value="1"/>
</dbReference>
<keyword evidence="8" id="KW-0472">Membrane</keyword>
<keyword evidence="11" id="KW-1185">Reference proteome</keyword>
<keyword evidence="5" id="KW-0802">TPR repeat</keyword>
<dbReference type="Proteomes" id="UP001239462">
    <property type="component" value="Unassembled WGS sequence"/>
</dbReference>
<accession>A0ABT7PPV0</accession>
<dbReference type="InterPro" id="IPR000719">
    <property type="entry name" value="Prot_kinase_dom"/>
</dbReference>
<dbReference type="SUPFAM" id="SSF48452">
    <property type="entry name" value="TPR-like"/>
    <property type="match status" value="1"/>
</dbReference>
<keyword evidence="3 10" id="KW-0418">Kinase</keyword>
<sequence>MDVDDIATAALEIDDASERDAFVREACANDPEKYKKVNSLLEALQHCDDHQFLGSGLFGGAIATGPDSSESVPLDPDKRFEIRSRHAVGGLGEVYIAWDNQLARTVALKQIRPEWADNDDAAARFRREAELTGYLEHPGIVPIYSLGNHPDGRPFYAMQLIQGETLQEVVLQHLEPPDHLPNVSERWKLRWYQQDAIRDLLNRFRDVCLTVDYAHSRNVIHRDLKPSNIMLGAYGQTLVVDWGLAKRTVDAGEPESQPDAAEWSAPPPEERQGAPQEKTPGSSVEQTQHGMTLGTPRFMSPEQARGEIDQVGKSADIYCLGATLYFILTGRAPHEGEADLESTFRKIIAGRIDVPHAIYPPIPRALSAIAMKAMRRDPDLRYASAGEMAVDLEHYLGDQPVSVYRSPPTERLFRLARRNPARAAAISVTAILLLIGAIAGVAIRDEMARRKLESERRQAIAASEIRQQALMRRNEAEAMVDAAMERAEAAIRDNRYADAAALASLAVDRMGEFKEFDRRRRVWTQKRERLRRLGEFVSLVRQGEDLDYLARDTEAAILLQSSLGKLNVFESSDWWSHLPVEDLSPTQADAVRWKVYRVLTALNSIYLKRMVIVMGGEKGGRTPSMFRLLRSFLTSEIGTAEAKATAELTRRIRTFRPSQSAIWLGSIADYRLHRGSRVEPATLNPPSNPADGLELSIASLIASVDPAYKTWFKDFGVTFVPRDENLSEEQYAVEVALETLRRSLDRAPDDYWICMTAGQAYFLKAQAAQRAQNVDEAIRYFDLAKTQYGRCIAIRPSTAFAHADRSTVGLEQALQMKQEATDWAGKQQRIDELLKQSLGDASSAVRLSPEQDWAYWHLGATAAFVGQHRLAIDSLSQAIDLGFDVAENLDGAILKLKDLRGRKRAIEYATERFESAQQVGLDDRQIAEVAALLASLEYSREQRPSARSWASKAMELDPLQTRAHQILGWCDYHSNRYDNAERHFRSVLDQDDTRIVAILGLARVLEEQSAESNAEIEQLYRSAAKLAVSTRHRSTAWFGVAKQAVRAGDFDEAVRAIAQARRLDPACDVSMFADIARQQATVWLKQIRATDDKSRKQELLGKIRSLKEIADQVAELPNASVNEIIRAAESGPPALLPILDNKFELPIGRYWDLTPARDSTAANDTANNSSARPRMSHHHGEGPDGATRYLCLQPASERSLKRDRSLPWELSQRLPVCRGYRYTVHLRAKLAGPENDLGAQPFELVVRQGSSELLRKPLSLEDRQWSETAASFALPASQAADEAKISEIVVAIVLPRRAHAGLCVDSIEGRRN</sequence>
<feature type="domain" description="Protein kinase" evidence="9">
    <location>
        <begin position="80"/>
        <end position="396"/>
    </location>
</feature>
<dbReference type="PROSITE" id="PS50011">
    <property type="entry name" value="PROTEIN_KINASE_DOM"/>
    <property type="match status" value="1"/>
</dbReference>
<evidence type="ECO:0000256" key="7">
    <source>
        <dbReference type="SAM" id="MobiDB-lite"/>
    </source>
</evidence>
<evidence type="ECO:0000256" key="5">
    <source>
        <dbReference type="PROSITE-ProRule" id="PRU00339"/>
    </source>
</evidence>
<evidence type="ECO:0000256" key="2">
    <source>
        <dbReference type="ARBA" id="ARBA00022741"/>
    </source>
</evidence>
<comment type="caution">
    <text evidence="10">The sequence shown here is derived from an EMBL/GenBank/DDBJ whole genome shotgun (WGS) entry which is preliminary data.</text>
</comment>
<evidence type="ECO:0000313" key="10">
    <source>
        <dbReference type="EMBL" id="MDM4018535.1"/>
    </source>
</evidence>
<dbReference type="RefSeq" id="WP_289166406.1">
    <property type="nucleotide sequence ID" value="NZ_JASZZN010000022.1"/>
</dbReference>
<keyword evidence="8" id="KW-1133">Transmembrane helix</keyword>
<dbReference type="PROSITE" id="PS50005">
    <property type="entry name" value="TPR"/>
    <property type="match status" value="1"/>
</dbReference>
<dbReference type="InterPro" id="IPR019734">
    <property type="entry name" value="TPR_rpt"/>
</dbReference>
<dbReference type="Gene3D" id="3.30.200.20">
    <property type="entry name" value="Phosphorylase Kinase, domain 1"/>
    <property type="match status" value="1"/>
</dbReference>
<evidence type="ECO:0000259" key="9">
    <source>
        <dbReference type="PROSITE" id="PS50011"/>
    </source>
</evidence>
<evidence type="ECO:0000256" key="1">
    <source>
        <dbReference type="ARBA" id="ARBA00022679"/>
    </source>
</evidence>
<dbReference type="InterPro" id="IPR011990">
    <property type="entry name" value="TPR-like_helical_dom_sf"/>
</dbReference>
<feature type="transmembrane region" description="Helical" evidence="8">
    <location>
        <begin position="423"/>
        <end position="443"/>
    </location>
</feature>
<feature type="region of interest" description="Disordered" evidence="7">
    <location>
        <begin position="1158"/>
        <end position="1188"/>
    </location>
</feature>
<name>A0ABT7PPV0_9BACT</name>
<dbReference type="SUPFAM" id="SSF56112">
    <property type="entry name" value="Protein kinase-like (PK-like)"/>
    <property type="match status" value="1"/>
</dbReference>
<evidence type="ECO:0000256" key="8">
    <source>
        <dbReference type="SAM" id="Phobius"/>
    </source>
</evidence>
<keyword evidence="6" id="KW-0175">Coiled coil</keyword>